<dbReference type="RefSeq" id="WP_323298692.1">
    <property type="nucleotide sequence ID" value="NZ_JAYFUM010000028.1"/>
</dbReference>
<name>A0ABU5QG73_9BACT</name>
<protein>
    <submittedName>
        <fullName evidence="1">Abortive infection system antitoxin AbiGi family protein</fullName>
    </submittedName>
</protein>
<proteinExistence type="predicted"/>
<evidence type="ECO:0000313" key="2">
    <source>
        <dbReference type="Proteomes" id="UP001302949"/>
    </source>
</evidence>
<organism evidence="1 2">
    <name type="scientific">Arcicella rigui</name>
    <dbReference type="NCBI Taxonomy" id="797020"/>
    <lineage>
        <taxon>Bacteria</taxon>
        <taxon>Pseudomonadati</taxon>
        <taxon>Bacteroidota</taxon>
        <taxon>Cytophagia</taxon>
        <taxon>Cytophagales</taxon>
        <taxon>Flectobacillaceae</taxon>
        <taxon>Arcicella</taxon>
    </lineage>
</organism>
<dbReference type="Pfam" id="PF10899">
    <property type="entry name" value="AbiGi"/>
    <property type="match status" value="1"/>
</dbReference>
<comment type="caution">
    <text evidence="1">The sequence shown here is derived from an EMBL/GenBank/DDBJ whole genome shotgun (WGS) entry which is preliminary data.</text>
</comment>
<gene>
    <name evidence="1" type="ORF">VB248_20450</name>
</gene>
<accession>A0ABU5QG73</accession>
<keyword evidence="2" id="KW-1185">Reference proteome</keyword>
<sequence>MAISPNSILHFTKRRASLEKILEGFFTTHYCKEVFELNEAKYKLGIPMISFCDIPISNITSHTDKYGNYGIGLKKEWAELNRINPVLYMEKESSIAKLIEPLIREVIVNDKYGSFRTSLIEERNGDIVTIKPINDKDRELKINAVIGQLSFIKNYKGVLKRKGKPDILDYKFYDEREWRYVPVASEISDGHKYYDSIMSEAEYDIWRGERLSKKKNIEGTELRFESKDIDYIFVKKESEIPTIIKAIRKSKNIYKNNEELDLLISKVLSLERIKNDF</sequence>
<dbReference type="Proteomes" id="UP001302949">
    <property type="component" value="Unassembled WGS sequence"/>
</dbReference>
<evidence type="ECO:0000313" key="1">
    <source>
        <dbReference type="EMBL" id="MEA5141537.1"/>
    </source>
</evidence>
<dbReference type="InterPro" id="IPR021223">
    <property type="entry name" value="AbiGi"/>
</dbReference>
<reference evidence="1 2" key="1">
    <citation type="submission" date="2023-12" db="EMBL/GenBank/DDBJ databases">
        <title>Novel species of the genus Arcicella isolated from rivers.</title>
        <authorList>
            <person name="Lu H."/>
        </authorList>
    </citation>
    <scope>NUCLEOTIDE SEQUENCE [LARGE SCALE GENOMIC DNA]</scope>
    <source>
        <strain evidence="1 2">KCTC 23307</strain>
    </source>
</reference>
<dbReference type="EMBL" id="JAYFUM010000028">
    <property type="protein sequence ID" value="MEA5141537.1"/>
    <property type="molecule type" value="Genomic_DNA"/>
</dbReference>